<reference evidence="1 2" key="1">
    <citation type="submission" date="2019-01" db="EMBL/GenBank/DDBJ databases">
        <authorList>
            <person name="B I."/>
            <person name="Ch S."/>
            <person name="Ch V.R."/>
        </authorList>
    </citation>
    <scope>NUCLEOTIDE SEQUENCE [LARGE SCALE GENOMIC DNA]</scope>
    <source>
        <strain evidence="1 2">JC507</strain>
    </source>
</reference>
<dbReference type="RefSeq" id="WP_136522718.1">
    <property type="nucleotide sequence ID" value="NZ_SDLV01000031.1"/>
</dbReference>
<keyword evidence="2" id="KW-1185">Reference proteome</keyword>
<organism evidence="1 2">
    <name type="scientific">Chryseobacterium candidae</name>
    <dbReference type="NCBI Taxonomy" id="1978493"/>
    <lineage>
        <taxon>Bacteria</taxon>
        <taxon>Pseudomonadati</taxon>
        <taxon>Bacteroidota</taxon>
        <taxon>Flavobacteriia</taxon>
        <taxon>Flavobacteriales</taxon>
        <taxon>Weeksellaceae</taxon>
        <taxon>Chryseobacterium group</taxon>
        <taxon>Chryseobacterium</taxon>
    </lineage>
</organism>
<protein>
    <submittedName>
        <fullName evidence="1">GLPGLI family protein</fullName>
    </submittedName>
</protein>
<name>A0ABY2R4C9_9FLAO</name>
<dbReference type="NCBIfam" id="TIGR01200">
    <property type="entry name" value="GLPGLI"/>
    <property type="match status" value="1"/>
</dbReference>
<sequence length="265" mass="31555">MKYYLILFVIIYPNLFSQIKFNVDYEADYELNYRDMNTPNALVAKTTFALLLNKNESFFKNMNKYILDSLVYEKKISYSGNAYQDMKVTEKYYSDFPETIGTTSAKMYISLPIYNKNFRYEEPNAINWQLFNEFKTIGKYKCQKAIAKKYGRTWIAWFAKEIPFPFGPYKFSGLPGLILEVSDERKDYVYTMYSFRKRKYTCNSANMYKDSKLVDKKKVFDFKRKSMQDVNKFKQIIDDPEIIKIVTKEAPKMAKSYNPIELSIY</sequence>
<gene>
    <name evidence="1" type="ORF">EK417_16095</name>
</gene>
<dbReference type="EMBL" id="SDLV01000031">
    <property type="protein sequence ID" value="THV57537.1"/>
    <property type="molecule type" value="Genomic_DNA"/>
</dbReference>
<dbReference type="InterPro" id="IPR005901">
    <property type="entry name" value="GLPGLI"/>
</dbReference>
<evidence type="ECO:0000313" key="1">
    <source>
        <dbReference type="EMBL" id="THV57537.1"/>
    </source>
</evidence>
<accession>A0ABY2R4C9</accession>
<dbReference type="Pfam" id="PF09697">
    <property type="entry name" value="Porph_ging"/>
    <property type="match status" value="1"/>
</dbReference>
<evidence type="ECO:0000313" key="2">
    <source>
        <dbReference type="Proteomes" id="UP000306038"/>
    </source>
</evidence>
<proteinExistence type="predicted"/>
<comment type="caution">
    <text evidence="1">The sequence shown here is derived from an EMBL/GenBank/DDBJ whole genome shotgun (WGS) entry which is preliminary data.</text>
</comment>
<dbReference type="Proteomes" id="UP000306038">
    <property type="component" value="Unassembled WGS sequence"/>
</dbReference>